<dbReference type="AlphaFoldDB" id="A0A3D4V7N7"/>
<organism evidence="2 3">
    <name type="scientific">Gemmatimonas aurantiaca</name>
    <dbReference type="NCBI Taxonomy" id="173480"/>
    <lineage>
        <taxon>Bacteria</taxon>
        <taxon>Pseudomonadati</taxon>
        <taxon>Gemmatimonadota</taxon>
        <taxon>Gemmatimonadia</taxon>
        <taxon>Gemmatimonadales</taxon>
        <taxon>Gemmatimonadaceae</taxon>
        <taxon>Gemmatimonas</taxon>
    </lineage>
</organism>
<sequence>MILLDPSATPVIGHRGNRAHAPENTIPSLLEAVALGVDAVEFDLHVTRDGVLVLMHDTTLDRTTDASGPVAARTLAELRAVDAGARFTRDGSSFPWRGRGAGIPTFDEVVDALPRTLPLIIEIKTPDATPLLREAIARHGLAPRIIVAGFDAACTRPLHGAGFAMGACTPDMVSILLPSLLRRPLAAPAFQAMCIPPIYHGIPVPIASLARSMKPHGVVTHIWTVNDPAYALKLWRHGVNGIISDDPGAILAVRGLRSAR</sequence>
<dbReference type="Pfam" id="PF03009">
    <property type="entry name" value="GDPD"/>
    <property type="match status" value="2"/>
</dbReference>
<dbReference type="GO" id="GO:0006629">
    <property type="term" value="P:lipid metabolic process"/>
    <property type="evidence" value="ECO:0007669"/>
    <property type="project" value="InterPro"/>
</dbReference>
<dbReference type="PANTHER" id="PTHR46211">
    <property type="entry name" value="GLYCEROPHOSPHORYL DIESTER PHOSPHODIESTERASE"/>
    <property type="match status" value="1"/>
</dbReference>
<feature type="domain" description="GP-PDE" evidence="1">
    <location>
        <begin position="9"/>
        <end position="254"/>
    </location>
</feature>
<dbReference type="PANTHER" id="PTHR46211:SF14">
    <property type="entry name" value="GLYCEROPHOSPHODIESTER PHOSPHODIESTERASE"/>
    <property type="match status" value="1"/>
</dbReference>
<reference evidence="2 3" key="1">
    <citation type="journal article" date="2018" name="Nat. Biotechnol.">
        <title>A standardized bacterial taxonomy based on genome phylogeny substantially revises the tree of life.</title>
        <authorList>
            <person name="Parks D.H."/>
            <person name="Chuvochina M."/>
            <person name="Waite D.W."/>
            <person name="Rinke C."/>
            <person name="Skarshewski A."/>
            <person name="Chaumeil P.A."/>
            <person name="Hugenholtz P."/>
        </authorList>
    </citation>
    <scope>NUCLEOTIDE SEQUENCE [LARGE SCALE GENOMIC DNA]</scope>
    <source>
        <strain evidence="2">UBA8844</strain>
    </source>
</reference>
<comment type="caution">
    <text evidence="2">The sequence shown here is derived from an EMBL/GenBank/DDBJ whole genome shotgun (WGS) entry which is preliminary data.</text>
</comment>
<gene>
    <name evidence="2" type="ORF">DGD08_08055</name>
</gene>
<dbReference type="InterPro" id="IPR017946">
    <property type="entry name" value="PLC-like_Pdiesterase_TIM-brl"/>
</dbReference>
<evidence type="ECO:0000313" key="3">
    <source>
        <dbReference type="Proteomes" id="UP000264071"/>
    </source>
</evidence>
<proteinExistence type="predicted"/>
<accession>A0A3D4V7N7</accession>
<protein>
    <recommendedName>
        <fullName evidence="1">GP-PDE domain-containing protein</fullName>
    </recommendedName>
</protein>
<dbReference type="EMBL" id="DPIY01000007">
    <property type="protein sequence ID" value="HCT57153.1"/>
    <property type="molecule type" value="Genomic_DNA"/>
</dbReference>
<dbReference type="GO" id="GO:0008081">
    <property type="term" value="F:phosphoric diester hydrolase activity"/>
    <property type="evidence" value="ECO:0007669"/>
    <property type="project" value="InterPro"/>
</dbReference>
<evidence type="ECO:0000259" key="1">
    <source>
        <dbReference type="PROSITE" id="PS51704"/>
    </source>
</evidence>
<dbReference type="SUPFAM" id="SSF51695">
    <property type="entry name" value="PLC-like phosphodiesterases"/>
    <property type="match status" value="1"/>
</dbReference>
<dbReference type="PROSITE" id="PS51704">
    <property type="entry name" value="GP_PDE"/>
    <property type="match status" value="1"/>
</dbReference>
<dbReference type="Gene3D" id="3.20.20.190">
    <property type="entry name" value="Phosphatidylinositol (PI) phosphodiesterase"/>
    <property type="match status" value="1"/>
</dbReference>
<name>A0A3D4V7N7_9BACT</name>
<dbReference type="InterPro" id="IPR030395">
    <property type="entry name" value="GP_PDE_dom"/>
</dbReference>
<dbReference type="Proteomes" id="UP000264071">
    <property type="component" value="Unassembled WGS sequence"/>
</dbReference>
<evidence type="ECO:0000313" key="2">
    <source>
        <dbReference type="EMBL" id="HCT57153.1"/>
    </source>
</evidence>